<feature type="transmembrane region" description="Helical" evidence="2">
    <location>
        <begin position="12"/>
        <end position="33"/>
    </location>
</feature>
<name>A0A1H6TVX6_9EURY</name>
<proteinExistence type="predicted"/>
<dbReference type="SUPFAM" id="SSF81296">
    <property type="entry name" value="E set domains"/>
    <property type="match status" value="1"/>
</dbReference>
<dbReference type="Gene3D" id="2.60.40.650">
    <property type="match status" value="1"/>
</dbReference>
<dbReference type="Gene3D" id="3.90.420.10">
    <property type="entry name" value="Oxidoreductase, molybdopterin-binding domain"/>
    <property type="match status" value="1"/>
</dbReference>
<feature type="region of interest" description="Disordered" evidence="1">
    <location>
        <begin position="481"/>
        <end position="501"/>
    </location>
</feature>
<accession>A0A1H6TVX6</accession>
<feature type="transmembrane region" description="Helical" evidence="2">
    <location>
        <begin position="74"/>
        <end position="93"/>
    </location>
</feature>
<evidence type="ECO:0000313" key="5">
    <source>
        <dbReference type="EMBL" id="SEI80430.1"/>
    </source>
</evidence>
<dbReference type="GO" id="GO:0008482">
    <property type="term" value="F:sulfite oxidase activity"/>
    <property type="evidence" value="ECO:0007669"/>
    <property type="project" value="TreeGrafter"/>
</dbReference>
<dbReference type="Pfam" id="PF03404">
    <property type="entry name" value="Mo-co_dimer"/>
    <property type="match status" value="1"/>
</dbReference>
<feature type="transmembrane region" description="Helical" evidence="2">
    <location>
        <begin position="113"/>
        <end position="144"/>
    </location>
</feature>
<dbReference type="Proteomes" id="UP000198888">
    <property type="component" value="Unassembled WGS sequence"/>
</dbReference>
<dbReference type="GO" id="GO:0030151">
    <property type="term" value="F:molybdenum ion binding"/>
    <property type="evidence" value="ECO:0007669"/>
    <property type="project" value="InterPro"/>
</dbReference>
<dbReference type="GO" id="GO:0043546">
    <property type="term" value="F:molybdopterin cofactor binding"/>
    <property type="evidence" value="ECO:0007669"/>
    <property type="project" value="TreeGrafter"/>
</dbReference>
<keyword evidence="6" id="KW-1185">Reference proteome</keyword>
<feature type="domain" description="Oxidoreductase molybdopterin-binding" evidence="3">
    <location>
        <begin position="241"/>
        <end position="384"/>
    </location>
</feature>
<evidence type="ECO:0000259" key="4">
    <source>
        <dbReference type="Pfam" id="PF03404"/>
    </source>
</evidence>
<dbReference type="InterPro" id="IPR005066">
    <property type="entry name" value="MoCF_OxRdtse_dimer"/>
</dbReference>
<dbReference type="AlphaFoldDB" id="A0A1H6TVX6"/>
<gene>
    <name evidence="5" type="ORF">SAMN05444271_108102</name>
</gene>
<organism evidence="5 6">
    <name type="scientific">Halohasta litchfieldiae</name>
    <dbReference type="NCBI Taxonomy" id="1073996"/>
    <lineage>
        <taxon>Archaea</taxon>
        <taxon>Methanobacteriati</taxon>
        <taxon>Methanobacteriota</taxon>
        <taxon>Stenosarchaea group</taxon>
        <taxon>Halobacteria</taxon>
        <taxon>Halobacteriales</taxon>
        <taxon>Haloferacaceae</taxon>
        <taxon>Halohasta</taxon>
    </lineage>
</organism>
<dbReference type="KEGG" id="hae:halTADL_2141"/>
<dbReference type="PANTHER" id="PTHR19372">
    <property type="entry name" value="SULFITE REDUCTASE"/>
    <property type="match status" value="1"/>
</dbReference>
<dbReference type="PANTHER" id="PTHR19372:SF7">
    <property type="entry name" value="SULFITE OXIDASE, MITOCHONDRIAL"/>
    <property type="match status" value="1"/>
</dbReference>
<dbReference type="SUPFAM" id="SSF56524">
    <property type="entry name" value="Oxidoreductase molybdopterin-binding domain"/>
    <property type="match status" value="1"/>
</dbReference>
<dbReference type="InterPro" id="IPR036374">
    <property type="entry name" value="OxRdtase_Mopterin-bd_sf"/>
</dbReference>
<keyword evidence="2" id="KW-1133">Transmembrane helix</keyword>
<evidence type="ECO:0000256" key="1">
    <source>
        <dbReference type="SAM" id="MobiDB-lite"/>
    </source>
</evidence>
<accession>A0A2H4Q3F4</accession>
<feature type="domain" description="Moybdenum cofactor oxidoreductase dimerisation" evidence="4">
    <location>
        <begin position="405"/>
        <end position="482"/>
    </location>
</feature>
<feature type="transmembrane region" description="Helical" evidence="2">
    <location>
        <begin position="164"/>
        <end position="183"/>
    </location>
</feature>
<keyword evidence="2" id="KW-0472">Membrane</keyword>
<protein>
    <submittedName>
        <fullName evidence="5">DMSO/TMAO reductase YedYZ, molybdopterin-dependent catalytic subunit</fullName>
    </submittedName>
</protein>
<dbReference type="OrthoDB" id="9576at2157"/>
<dbReference type="InterPro" id="IPR000572">
    <property type="entry name" value="OxRdtase_Mopterin-bd_dom"/>
</dbReference>
<dbReference type="GO" id="GO:0020037">
    <property type="term" value="F:heme binding"/>
    <property type="evidence" value="ECO:0007669"/>
    <property type="project" value="TreeGrafter"/>
</dbReference>
<dbReference type="InterPro" id="IPR014756">
    <property type="entry name" value="Ig_E-set"/>
</dbReference>
<keyword evidence="2" id="KW-0812">Transmembrane</keyword>
<dbReference type="EMBL" id="FNYR01000008">
    <property type="protein sequence ID" value="SEI80430.1"/>
    <property type="molecule type" value="Genomic_DNA"/>
</dbReference>
<evidence type="ECO:0000256" key="2">
    <source>
        <dbReference type="SAM" id="Phobius"/>
    </source>
</evidence>
<dbReference type="STRING" id="1073996.SAMN05444271_108102"/>
<evidence type="ECO:0000313" key="6">
    <source>
        <dbReference type="Proteomes" id="UP000198888"/>
    </source>
</evidence>
<dbReference type="GeneID" id="35002917"/>
<dbReference type="GO" id="GO:0006790">
    <property type="term" value="P:sulfur compound metabolic process"/>
    <property type="evidence" value="ECO:0007669"/>
    <property type="project" value="TreeGrafter"/>
</dbReference>
<reference evidence="5 6" key="1">
    <citation type="submission" date="2016-10" db="EMBL/GenBank/DDBJ databases">
        <authorList>
            <person name="de Groot N.N."/>
        </authorList>
    </citation>
    <scope>NUCLEOTIDE SEQUENCE [LARGE SCALE GENOMIC DNA]</scope>
    <source>
        <strain evidence="5 6">DSM 22187</strain>
    </source>
</reference>
<dbReference type="Pfam" id="PF00174">
    <property type="entry name" value="Oxidored_molyb"/>
    <property type="match status" value="1"/>
</dbReference>
<sequence length="501" mass="53508">MGIVGRLTSGERFWRVITAVLAGVSAVAGSYAYTGFSQSFVVEPAAAFLTENTPALLVNTVLDSLGSLAQPARLATAAAIVVAVVAVVITILLEIEVATGRQYLAVPLTGVAVWGLAAVTTGAVFAAAAAALPAALVVGIISFLGANDPLSVRTARKVDDRKRATLKTGVGVAGLAGVSYMLGQRRTPEGSVQFLGGGTSPPTEVQQMLDSAEQQAFDLPGAPSLVSEIGNFYTVDIATVAPMVDAKTWSLTITGAVENEVEISYDELQEMEAEHFYSTLRCVGEDLNARKMDNAVWTGVPLSTLLEEAGPQAEEAISRADDDYFVSTSREELAESYVVYGMNGRLLPREHGHPVRLMVPGNWGEVNTKWVTELEFTDEPEGYWENRGWTGTGEVRQIAKIWSVDRSSEGVTVGGHAYACCADIDRVEVSTDGGSSWTNAELTDPLGPVDSWHQWRYTFSPDEPTDVIARAVDADGNVQPEMETDQFPDGPSGWVSRTIEP</sequence>
<evidence type="ECO:0000259" key="3">
    <source>
        <dbReference type="Pfam" id="PF00174"/>
    </source>
</evidence>
<dbReference type="RefSeq" id="WP_089671939.1">
    <property type="nucleotide sequence ID" value="NZ_CP024845.1"/>
</dbReference>